<dbReference type="PROSITE" id="PS50043">
    <property type="entry name" value="HTH_LUXR_2"/>
    <property type="match status" value="1"/>
</dbReference>
<dbReference type="SUPFAM" id="SSF46894">
    <property type="entry name" value="C-terminal effector domain of the bipartite response regulators"/>
    <property type="match status" value="1"/>
</dbReference>
<evidence type="ECO:0000313" key="2">
    <source>
        <dbReference type="EMBL" id="MFC6869196.1"/>
    </source>
</evidence>
<dbReference type="InterPro" id="IPR036390">
    <property type="entry name" value="WH_DNA-bd_sf"/>
</dbReference>
<evidence type="ECO:0000259" key="1">
    <source>
        <dbReference type="PROSITE" id="PS50043"/>
    </source>
</evidence>
<dbReference type="PANTHER" id="PTHR34293">
    <property type="entry name" value="HTH-TYPE TRANSCRIPTIONAL REGULATOR TRMBL2"/>
    <property type="match status" value="1"/>
</dbReference>
<dbReference type="CDD" id="cd06170">
    <property type="entry name" value="LuxR_C_like"/>
    <property type="match status" value="1"/>
</dbReference>
<sequence>MSDDELDIHLRRLGLGREDVRLYQWLLGTGPATHSAIASALDLSEADTAAAVESLTKAGLVATTDVDTIAPIEPSTGLQRLARARESELRAAELAATNAYRQFRRSVWQQSPDDLVEVITAPYVAERVHLEESAATKEVLRFDSPPYTTQRGPNDLEVENLGRGVSYRCVYARAAVRQPDYYAENIQPCIAAGEQARVLPDVPVKLSIYDGRLALVSLSDAEMEISRSSLLIRQSSLLDALIGLFESSWRAALPMHLGTKEPSSLRPIERKIIELLASGITDHAIAELLGISRRTLSRNLESLTTRAGVVNRFQLAVYACRNGWI</sequence>
<dbReference type="SUPFAM" id="SSF46785">
    <property type="entry name" value="Winged helix' DNA-binding domain"/>
    <property type="match status" value="1"/>
</dbReference>
<organism evidence="2 3">
    <name type="scientific">Haloechinothrix salitolerans</name>
    <dbReference type="NCBI Taxonomy" id="926830"/>
    <lineage>
        <taxon>Bacteria</taxon>
        <taxon>Bacillati</taxon>
        <taxon>Actinomycetota</taxon>
        <taxon>Actinomycetes</taxon>
        <taxon>Pseudonocardiales</taxon>
        <taxon>Pseudonocardiaceae</taxon>
        <taxon>Haloechinothrix</taxon>
    </lineage>
</organism>
<dbReference type="PANTHER" id="PTHR34293:SF1">
    <property type="entry name" value="HTH-TYPE TRANSCRIPTIONAL REGULATOR TRMBL2"/>
    <property type="match status" value="1"/>
</dbReference>
<dbReference type="Pfam" id="PF01978">
    <property type="entry name" value="TrmB"/>
    <property type="match status" value="1"/>
</dbReference>
<proteinExistence type="predicted"/>
<gene>
    <name evidence="2" type="ORF">ACFQGD_18815</name>
</gene>
<dbReference type="InterPro" id="IPR036388">
    <property type="entry name" value="WH-like_DNA-bd_sf"/>
</dbReference>
<keyword evidence="3" id="KW-1185">Reference proteome</keyword>
<dbReference type="EMBL" id="JBHSXX010000001">
    <property type="protein sequence ID" value="MFC6869196.1"/>
    <property type="molecule type" value="Genomic_DNA"/>
</dbReference>
<evidence type="ECO:0000313" key="3">
    <source>
        <dbReference type="Proteomes" id="UP001596337"/>
    </source>
</evidence>
<dbReference type="InterPro" id="IPR016032">
    <property type="entry name" value="Sig_transdc_resp-reg_C-effctor"/>
</dbReference>
<dbReference type="SMART" id="SM00421">
    <property type="entry name" value="HTH_LUXR"/>
    <property type="match status" value="1"/>
</dbReference>
<dbReference type="RefSeq" id="WP_345402905.1">
    <property type="nucleotide sequence ID" value="NZ_BAABLA010000112.1"/>
</dbReference>
<dbReference type="Proteomes" id="UP001596337">
    <property type="component" value="Unassembled WGS sequence"/>
</dbReference>
<dbReference type="Pfam" id="PF13384">
    <property type="entry name" value="HTH_23"/>
    <property type="match status" value="1"/>
</dbReference>
<dbReference type="InterPro" id="IPR000792">
    <property type="entry name" value="Tscrpt_reg_LuxR_C"/>
</dbReference>
<comment type="caution">
    <text evidence="2">The sequence shown here is derived from an EMBL/GenBank/DDBJ whole genome shotgun (WGS) entry which is preliminary data.</text>
</comment>
<dbReference type="InterPro" id="IPR002831">
    <property type="entry name" value="Tscrpt_reg_TrmB_N"/>
</dbReference>
<feature type="domain" description="HTH luxR-type" evidence="1">
    <location>
        <begin position="258"/>
        <end position="323"/>
    </location>
</feature>
<dbReference type="Gene3D" id="1.10.10.10">
    <property type="entry name" value="Winged helix-like DNA-binding domain superfamily/Winged helix DNA-binding domain"/>
    <property type="match status" value="2"/>
</dbReference>
<name>A0ABW2C1V2_9PSEU</name>
<reference evidence="3" key="1">
    <citation type="journal article" date="2019" name="Int. J. Syst. Evol. Microbiol.">
        <title>The Global Catalogue of Microorganisms (GCM) 10K type strain sequencing project: providing services to taxonomists for standard genome sequencing and annotation.</title>
        <authorList>
            <consortium name="The Broad Institute Genomics Platform"/>
            <consortium name="The Broad Institute Genome Sequencing Center for Infectious Disease"/>
            <person name="Wu L."/>
            <person name="Ma J."/>
        </authorList>
    </citation>
    <scope>NUCLEOTIDE SEQUENCE [LARGE SCALE GENOMIC DNA]</scope>
    <source>
        <strain evidence="3">KCTC 32255</strain>
    </source>
</reference>
<protein>
    <submittedName>
        <fullName evidence="2">Helix-turn-helix domain-containing protein</fullName>
    </submittedName>
</protein>
<dbReference type="InterPro" id="IPR051797">
    <property type="entry name" value="TrmB-like"/>
</dbReference>
<accession>A0ABW2C1V2</accession>